<dbReference type="SUPFAM" id="SSF50494">
    <property type="entry name" value="Trypsin-like serine proteases"/>
    <property type="match status" value="1"/>
</dbReference>
<protein>
    <recommendedName>
        <fullName evidence="8">Peptidase S1 domain-containing protein</fullName>
    </recommendedName>
</protein>
<dbReference type="AlphaFoldDB" id="A0A2C9L1B8"/>
<gene>
    <name evidence="9" type="primary">106074660</name>
</gene>
<comment type="subcellular location">
    <subcellularLocation>
        <location evidence="1">Secreted</location>
    </subcellularLocation>
</comment>
<evidence type="ECO:0000256" key="3">
    <source>
        <dbReference type="ARBA" id="ARBA00022670"/>
    </source>
</evidence>
<evidence type="ECO:0000256" key="7">
    <source>
        <dbReference type="SAM" id="SignalP"/>
    </source>
</evidence>
<dbReference type="InterPro" id="IPR050127">
    <property type="entry name" value="Serine_Proteases_S1"/>
</dbReference>
<dbReference type="VEuPathDB" id="VectorBase:BGLB025834"/>
<evidence type="ECO:0000256" key="5">
    <source>
        <dbReference type="ARBA" id="ARBA00022825"/>
    </source>
</evidence>
<evidence type="ECO:0000256" key="6">
    <source>
        <dbReference type="ARBA" id="ARBA00023157"/>
    </source>
</evidence>
<dbReference type="EnsemblMetazoa" id="BGLB025834-RA">
    <property type="protein sequence ID" value="BGLB025834-PA"/>
    <property type="gene ID" value="BGLB025834"/>
</dbReference>
<dbReference type="FunFam" id="2.40.10.10:FF:000068">
    <property type="entry name" value="transmembrane protease serine 2"/>
    <property type="match status" value="1"/>
</dbReference>
<feature type="domain" description="Peptidase S1" evidence="8">
    <location>
        <begin position="33"/>
        <end position="278"/>
    </location>
</feature>
<name>A0A2C9L1B8_BIOGL</name>
<dbReference type="InterPro" id="IPR043504">
    <property type="entry name" value="Peptidase_S1_PA_chymotrypsin"/>
</dbReference>
<dbReference type="PANTHER" id="PTHR24264:SF65">
    <property type="entry name" value="SRCR DOMAIN-CONTAINING PROTEIN"/>
    <property type="match status" value="1"/>
</dbReference>
<dbReference type="PROSITE" id="PS50240">
    <property type="entry name" value="TRYPSIN_DOM"/>
    <property type="match status" value="1"/>
</dbReference>
<keyword evidence="2" id="KW-0964">Secreted</keyword>
<sequence length="283" mass="30957">MSSAANYVLLASLCMFGTEAFSLNARAALRPRILGGLEVSNRCKAPYNSIVALEFMSGASPVAFCSGHILNTRIVVTTAYCVENLRMLGQAGLPVFAVAGERDLMGTDSEEQKIPVANYKAHPLYNDTTLDNNIGLLQLAIPVTLGACVQPYSKYEEDPNACTDIDKSCFMVGWGAYTESSAYLNSARLRAADMVVYGDFVSRILTSSQLPAGTLVVEGANIKNKACIFDWGDLIACKRNNKYVLRGLLARYNCMTPDVPMLMTDVTLYDLWMTRCVQDWTSC</sequence>
<dbReference type="GO" id="GO:0004252">
    <property type="term" value="F:serine-type endopeptidase activity"/>
    <property type="evidence" value="ECO:0007669"/>
    <property type="project" value="InterPro"/>
</dbReference>
<dbReference type="InterPro" id="IPR001254">
    <property type="entry name" value="Trypsin_dom"/>
</dbReference>
<dbReference type="InterPro" id="IPR009003">
    <property type="entry name" value="Peptidase_S1_PA"/>
</dbReference>
<evidence type="ECO:0000313" key="9">
    <source>
        <dbReference type="EnsemblMetazoa" id="BGLB025834-PA"/>
    </source>
</evidence>
<dbReference type="Gene3D" id="2.40.10.10">
    <property type="entry name" value="Trypsin-like serine proteases"/>
    <property type="match status" value="1"/>
</dbReference>
<dbReference type="Pfam" id="PF00089">
    <property type="entry name" value="Trypsin"/>
    <property type="match status" value="1"/>
</dbReference>
<feature type="chain" id="PRO_5012564633" description="Peptidase S1 domain-containing protein" evidence="7">
    <location>
        <begin position="21"/>
        <end position="283"/>
    </location>
</feature>
<keyword evidence="6" id="KW-1015">Disulfide bond</keyword>
<accession>A0A2C9L1B8</accession>
<keyword evidence="7" id="KW-0732">Signal</keyword>
<dbReference type="VEuPathDB" id="VectorBase:BGLAX_044431"/>
<reference evidence="9" key="1">
    <citation type="submission" date="2020-05" db="UniProtKB">
        <authorList>
            <consortium name="EnsemblMetazoa"/>
        </authorList>
    </citation>
    <scope>IDENTIFICATION</scope>
    <source>
        <strain evidence="9">BB02</strain>
    </source>
</reference>
<keyword evidence="4" id="KW-0378">Hydrolase</keyword>
<dbReference type="STRING" id="6526.A0A2C9L1B8"/>
<proteinExistence type="predicted"/>
<evidence type="ECO:0000256" key="2">
    <source>
        <dbReference type="ARBA" id="ARBA00022525"/>
    </source>
</evidence>
<dbReference type="SMART" id="SM00020">
    <property type="entry name" value="Tryp_SPc"/>
    <property type="match status" value="1"/>
</dbReference>
<dbReference type="KEGG" id="bgt:106074660"/>
<evidence type="ECO:0000256" key="4">
    <source>
        <dbReference type="ARBA" id="ARBA00022801"/>
    </source>
</evidence>
<feature type="signal peptide" evidence="7">
    <location>
        <begin position="1"/>
        <end position="20"/>
    </location>
</feature>
<dbReference type="OrthoDB" id="6049173at2759"/>
<dbReference type="PANTHER" id="PTHR24264">
    <property type="entry name" value="TRYPSIN-RELATED"/>
    <property type="match status" value="1"/>
</dbReference>
<keyword evidence="3" id="KW-0645">Protease</keyword>
<dbReference type="GO" id="GO:0005615">
    <property type="term" value="C:extracellular space"/>
    <property type="evidence" value="ECO:0007669"/>
    <property type="project" value="TreeGrafter"/>
</dbReference>
<dbReference type="GO" id="GO:0006508">
    <property type="term" value="P:proteolysis"/>
    <property type="evidence" value="ECO:0007669"/>
    <property type="project" value="UniProtKB-KW"/>
</dbReference>
<evidence type="ECO:0000259" key="8">
    <source>
        <dbReference type="PROSITE" id="PS50240"/>
    </source>
</evidence>
<evidence type="ECO:0000313" key="10">
    <source>
        <dbReference type="Proteomes" id="UP000076420"/>
    </source>
</evidence>
<organism evidence="9 10">
    <name type="scientific">Biomphalaria glabrata</name>
    <name type="common">Bloodfluke planorb</name>
    <name type="synonym">Freshwater snail</name>
    <dbReference type="NCBI Taxonomy" id="6526"/>
    <lineage>
        <taxon>Eukaryota</taxon>
        <taxon>Metazoa</taxon>
        <taxon>Spiralia</taxon>
        <taxon>Lophotrochozoa</taxon>
        <taxon>Mollusca</taxon>
        <taxon>Gastropoda</taxon>
        <taxon>Heterobranchia</taxon>
        <taxon>Euthyneura</taxon>
        <taxon>Panpulmonata</taxon>
        <taxon>Hygrophila</taxon>
        <taxon>Lymnaeoidea</taxon>
        <taxon>Planorbidae</taxon>
        <taxon>Biomphalaria</taxon>
    </lineage>
</organism>
<evidence type="ECO:0000256" key="1">
    <source>
        <dbReference type="ARBA" id="ARBA00004613"/>
    </source>
</evidence>
<dbReference type="Proteomes" id="UP000076420">
    <property type="component" value="Unassembled WGS sequence"/>
</dbReference>
<keyword evidence="5" id="KW-0720">Serine protease</keyword>